<protein>
    <submittedName>
        <fullName evidence="2">Uncharacterized protein</fullName>
    </submittedName>
</protein>
<evidence type="ECO:0000313" key="3">
    <source>
        <dbReference type="Proteomes" id="UP000281406"/>
    </source>
</evidence>
<name>A0A3N0ZA87_ANAGA</name>
<accession>A0A3N0ZA87</accession>
<dbReference type="Proteomes" id="UP000281406">
    <property type="component" value="Unassembled WGS sequence"/>
</dbReference>
<proteinExistence type="predicted"/>
<dbReference type="AlphaFoldDB" id="A0A3N0ZA87"/>
<evidence type="ECO:0000256" key="1">
    <source>
        <dbReference type="SAM" id="MobiDB-lite"/>
    </source>
</evidence>
<sequence>MLLHVCHQALSQRQQKRKREGGSIDVLYLGNPRNPLKPNRVCAELRATNRLRDALMVKLNRRATPKALQSTAVRHISPLWRMLMKSTTLTASTALYKLEENSPLSSLSPVQDVNKDVLKAEENSDTDNT</sequence>
<dbReference type="EMBL" id="RJVU01000976">
    <property type="protein sequence ID" value="ROL55349.1"/>
    <property type="molecule type" value="Genomic_DNA"/>
</dbReference>
<feature type="compositionally biased region" description="Basic and acidic residues" evidence="1">
    <location>
        <begin position="113"/>
        <end position="122"/>
    </location>
</feature>
<keyword evidence="3" id="KW-1185">Reference proteome</keyword>
<evidence type="ECO:0000313" key="2">
    <source>
        <dbReference type="EMBL" id="ROL55349.1"/>
    </source>
</evidence>
<comment type="caution">
    <text evidence="2">The sequence shown here is derived from an EMBL/GenBank/DDBJ whole genome shotgun (WGS) entry which is preliminary data.</text>
</comment>
<feature type="region of interest" description="Disordered" evidence="1">
    <location>
        <begin position="102"/>
        <end position="129"/>
    </location>
</feature>
<organism evidence="2 3">
    <name type="scientific">Anabarilius grahami</name>
    <name type="common">Kanglang fish</name>
    <name type="synonym">Barilius grahami</name>
    <dbReference type="NCBI Taxonomy" id="495550"/>
    <lineage>
        <taxon>Eukaryota</taxon>
        <taxon>Metazoa</taxon>
        <taxon>Chordata</taxon>
        <taxon>Craniata</taxon>
        <taxon>Vertebrata</taxon>
        <taxon>Euteleostomi</taxon>
        <taxon>Actinopterygii</taxon>
        <taxon>Neopterygii</taxon>
        <taxon>Teleostei</taxon>
        <taxon>Ostariophysi</taxon>
        <taxon>Cypriniformes</taxon>
        <taxon>Xenocyprididae</taxon>
        <taxon>Xenocypridinae</taxon>
        <taxon>Xenocypridinae incertae sedis</taxon>
        <taxon>Anabarilius</taxon>
    </lineage>
</organism>
<gene>
    <name evidence="2" type="ORF">DPX16_4817</name>
</gene>
<reference evidence="2 3" key="1">
    <citation type="submission" date="2018-10" db="EMBL/GenBank/DDBJ databases">
        <title>Genome assembly for a Yunnan-Guizhou Plateau 3E fish, Anabarilius grahami (Regan), and its evolutionary and genetic applications.</title>
        <authorList>
            <person name="Jiang W."/>
        </authorList>
    </citation>
    <scope>NUCLEOTIDE SEQUENCE [LARGE SCALE GENOMIC DNA]</scope>
    <source>
        <strain evidence="2">AG-KIZ</strain>
        <tissue evidence="2">Muscle</tissue>
    </source>
</reference>